<accession>A0ABQ2J8Q6</accession>
<protein>
    <submittedName>
        <fullName evidence="1">Uncharacterized protein</fullName>
    </submittedName>
</protein>
<evidence type="ECO:0000313" key="2">
    <source>
        <dbReference type="Proteomes" id="UP000600080"/>
    </source>
</evidence>
<comment type="caution">
    <text evidence="1">The sequence shown here is derived from an EMBL/GenBank/DDBJ whole genome shotgun (WGS) entry which is preliminary data.</text>
</comment>
<reference evidence="2" key="1">
    <citation type="journal article" date="2019" name="Int. J. Syst. Evol. Microbiol.">
        <title>The Global Catalogue of Microorganisms (GCM) 10K type strain sequencing project: providing services to taxonomists for standard genome sequencing and annotation.</title>
        <authorList>
            <consortium name="The Broad Institute Genomics Platform"/>
            <consortium name="The Broad Institute Genome Sequencing Center for Infectious Disease"/>
            <person name="Wu L."/>
            <person name="Ma J."/>
        </authorList>
    </citation>
    <scope>NUCLEOTIDE SEQUENCE [LARGE SCALE GENOMIC DNA]</scope>
    <source>
        <strain evidence="2">CGMCC 4.7323</strain>
    </source>
</reference>
<proteinExistence type="predicted"/>
<name>A0ABQ2J8Q6_9ACTN</name>
<gene>
    <name evidence="1" type="ORF">GCM10012285_19110</name>
</gene>
<keyword evidence="2" id="KW-1185">Reference proteome</keyword>
<evidence type="ECO:0000313" key="1">
    <source>
        <dbReference type="EMBL" id="GGN40700.1"/>
    </source>
</evidence>
<dbReference type="Proteomes" id="UP000600080">
    <property type="component" value="Unassembled WGS sequence"/>
</dbReference>
<sequence length="97" mass="10649">MEGSTGVLEPILDLGALPASRGGLLERGCALFRGKGRKSHAYVTSDVELGYGPVWNLVAPHLRSNEQRAYVQCSRRRLAGERSGVSENRRKVLVRLC</sequence>
<dbReference type="EMBL" id="BMND01000005">
    <property type="protein sequence ID" value="GGN40700.1"/>
    <property type="molecule type" value="Genomic_DNA"/>
</dbReference>
<organism evidence="1 2">
    <name type="scientific">Streptomyces kronopolitis</name>
    <dbReference type="NCBI Taxonomy" id="1612435"/>
    <lineage>
        <taxon>Bacteria</taxon>
        <taxon>Bacillati</taxon>
        <taxon>Actinomycetota</taxon>
        <taxon>Actinomycetes</taxon>
        <taxon>Kitasatosporales</taxon>
        <taxon>Streptomycetaceae</taxon>
        <taxon>Streptomyces</taxon>
    </lineage>
</organism>